<dbReference type="HOGENOM" id="CLU_009437_2_0_1"/>
<dbReference type="InterPro" id="IPR007225">
    <property type="entry name" value="EXOC6/Sec15"/>
</dbReference>
<evidence type="ECO:0000256" key="4">
    <source>
        <dbReference type="ARBA" id="ARBA00023054"/>
    </source>
</evidence>
<keyword evidence="9" id="KW-1185">Reference proteome</keyword>
<dbReference type="EMBL" id="BABT02000044">
    <property type="protein sequence ID" value="GAA94606.1"/>
    <property type="molecule type" value="Genomic_DNA"/>
</dbReference>
<name>G7DVJ6_MIXOS</name>
<protein>
    <recommendedName>
        <fullName evidence="5">Exocyst complex component SEC15</fullName>
    </recommendedName>
</protein>
<evidence type="ECO:0000256" key="5">
    <source>
        <dbReference type="PIRNR" id="PIRNR025007"/>
    </source>
</evidence>
<evidence type="ECO:0000259" key="6">
    <source>
        <dbReference type="Pfam" id="PF04091"/>
    </source>
</evidence>
<dbReference type="STRING" id="764103.G7DVJ6"/>
<dbReference type="GO" id="GO:0006893">
    <property type="term" value="P:Golgi to plasma membrane transport"/>
    <property type="evidence" value="ECO:0007669"/>
    <property type="project" value="TreeGrafter"/>
</dbReference>
<dbReference type="Pfam" id="PF04091">
    <property type="entry name" value="Sec15_C"/>
    <property type="match status" value="1"/>
</dbReference>
<dbReference type="InParanoid" id="G7DVJ6"/>
<reference evidence="8 9" key="2">
    <citation type="journal article" date="2012" name="Open Biol.">
        <title>Characteristics of nucleosomes and linker DNA regions on the genome of the basidiomycete Mixia osmundae revealed by mono- and dinucleosome mapping.</title>
        <authorList>
            <person name="Nishida H."/>
            <person name="Kondo S."/>
            <person name="Matsumoto T."/>
            <person name="Suzuki Y."/>
            <person name="Yoshikawa H."/>
            <person name="Taylor T.D."/>
            <person name="Sugiyama J."/>
        </authorList>
    </citation>
    <scope>NUCLEOTIDE SEQUENCE [LARGE SCALE GENOMIC DNA]</scope>
    <source>
        <strain evidence="9">CBS 9802 / IAM 14324 / JCM 22182 / KY 12970</strain>
    </source>
</reference>
<proteinExistence type="inferred from homology"/>
<keyword evidence="2 5" id="KW-0813">Transport</keyword>
<dbReference type="eggNOG" id="KOG2176">
    <property type="taxonomic scope" value="Eukaryota"/>
</dbReference>
<comment type="function">
    <text evidence="5">Component of the exocyst complex involved in the docking of exocytic vesicles with fusion sites on the plasma membrane.</text>
</comment>
<dbReference type="InterPro" id="IPR048359">
    <property type="entry name" value="EXOC6_Sec15_N"/>
</dbReference>
<dbReference type="GO" id="GO:0090522">
    <property type="term" value="P:vesicle tethering involved in exocytosis"/>
    <property type="evidence" value="ECO:0007669"/>
    <property type="project" value="UniProtKB-UniRule"/>
</dbReference>
<dbReference type="GO" id="GO:0016020">
    <property type="term" value="C:membrane"/>
    <property type="evidence" value="ECO:0007669"/>
    <property type="project" value="TreeGrafter"/>
</dbReference>
<comment type="caution">
    <text evidence="8">The sequence shown here is derived from an EMBL/GenBank/DDBJ whole genome shotgun (WGS) entry which is preliminary data.</text>
</comment>
<evidence type="ECO:0000256" key="1">
    <source>
        <dbReference type="ARBA" id="ARBA00007944"/>
    </source>
</evidence>
<organism evidence="8 9">
    <name type="scientific">Mixia osmundae (strain CBS 9802 / IAM 14324 / JCM 22182 / KY 12970)</name>
    <dbReference type="NCBI Taxonomy" id="764103"/>
    <lineage>
        <taxon>Eukaryota</taxon>
        <taxon>Fungi</taxon>
        <taxon>Dikarya</taxon>
        <taxon>Basidiomycota</taxon>
        <taxon>Pucciniomycotina</taxon>
        <taxon>Mixiomycetes</taxon>
        <taxon>Mixiales</taxon>
        <taxon>Mixiaceae</taxon>
        <taxon>Mixia</taxon>
    </lineage>
</organism>
<evidence type="ECO:0000313" key="9">
    <source>
        <dbReference type="Proteomes" id="UP000009131"/>
    </source>
</evidence>
<dbReference type="GO" id="GO:0006886">
    <property type="term" value="P:intracellular protein transport"/>
    <property type="evidence" value="ECO:0007669"/>
    <property type="project" value="InterPro"/>
</dbReference>
<dbReference type="Gene3D" id="1.10.357.30">
    <property type="entry name" value="Exocyst complex subunit Sec15 C-terminal domain, N-terminal subdomain"/>
    <property type="match status" value="1"/>
</dbReference>
<sequence length="809" mass="92023">MSTLLGPRKASRRPRYDDAQIEAQLESLYLLSDLGLSLKHDSTEQIAPILRNIQASGQQDAFARHLDDFVRSKEAEIESVCKDNYQDFVSSTEKLLKIRQGTVNLKHRIVELDEDIQSKGGDLAARKRDLLESRRVGANIDEAIETLQACLRVFDLFSKVSELIANRRYFAALRAIEDLESVHLKPLMHLPFAAHMLSILPTTRQAIREAVTKEIKAWLFEARERSQHVGKLAFAAVEQRNKRWKAKKLKEDTGIALLPLARLNGPVELGLKERHDKDILEQGDTEFDFRPLYQSIHIYDTLDAREELQYSYQEDRRAQANLILSQCNFLTPFTLEGLTTLLENIVGFFTIEHYVLKSTGTFRLEQDVDELWEMVSQRTVTLITDALAKCSQPEMHLDSKQVILGFVQSLEGYGYNVEPLLALLSSLFDNYVTLLTQKLGRDFENMIAEDNFQSMVVETSEQLDKVASVCWLPLQGEWSEAVLRSHGFPLGLPFSPTYPLACIDIRNYIDQYYQFVDGFAQHRRDVDDRLRMALDTFIRDRLNPTIAKYANPSLNLSQLSQIVVNLCFFQIACSEIEKLLGSLRLLTKTAIVHLTAPEAVAKTLDTTRLQTVRSVTGKLDSFFLDARYDWTLEQLTPRLQMRPSNYLLELVDYLTLVMDSMLIQMPIEVRNDVYLGVLAHCADELMNLLIDEEPRRISEAGFATFANDIKHLVQHVSSSDCDGAEEELSELSQIVSLVQSNSPQDYLDPDLHEMAFASITPSHLNTVLVKLLTHLNSLSGALNSNLPPQLAKRKRNYEELLKALSASKQ</sequence>
<gene>
    <name evidence="8" type="primary">Mo01258</name>
    <name evidence="8" type="ORF">E5Q_01258</name>
</gene>
<evidence type="ECO:0000256" key="2">
    <source>
        <dbReference type="ARBA" id="ARBA00022448"/>
    </source>
</evidence>
<dbReference type="InterPro" id="IPR042044">
    <property type="entry name" value="EXOC6PINT-1/Sec15/Tip20_C_dom2"/>
</dbReference>
<keyword evidence="3 5" id="KW-0268">Exocytosis</keyword>
<reference evidence="8 9" key="1">
    <citation type="journal article" date="2011" name="J. Gen. Appl. Microbiol.">
        <title>Draft genome sequencing of the enigmatic basidiomycete Mixia osmundae.</title>
        <authorList>
            <person name="Nishida H."/>
            <person name="Nagatsuka Y."/>
            <person name="Sugiyama J."/>
        </authorList>
    </citation>
    <scope>NUCLEOTIDE SEQUENCE [LARGE SCALE GENOMIC DNA]</scope>
    <source>
        <strain evidence="9">CBS 9802 / IAM 14324 / JCM 22182 / KY 12970</strain>
    </source>
</reference>
<comment type="similarity">
    <text evidence="1 5">Belongs to the SEC15 family.</text>
</comment>
<dbReference type="RefSeq" id="XP_014568130.1">
    <property type="nucleotide sequence ID" value="XM_014712644.1"/>
</dbReference>
<dbReference type="FunCoup" id="G7DVJ6">
    <property type="interactions" value="278"/>
</dbReference>
<dbReference type="GO" id="GO:0000145">
    <property type="term" value="C:exocyst"/>
    <property type="evidence" value="ECO:0007669"/>
    <property type="project" value="UniProtKB-UniRule"/>
</dbReference>
<dbReference type="Pfam" id="PF20651">
    <property type="entry name" value="EXOC6_Sec15_N"/>
    <property type="match status" value="1"/>
</dbReference>
<feature type="domain" description="Exocyst complex component EXOC6/Sec15 N-terminal" evidence="7">
    <location>
        <begin position="65"/>
        <end position="234"/>
    </location>
</feature>
<dbReference type="InterPro" id="IPR046361">
    <property type="entry name" value="EXOC6/Sec15_C"/>
</dbReference>
<evidence type="ECO:0000259" key="7">
    <source>
        <dbReference type="Pfam" id="PF20651"/>
    </source>
</evidence>
<evidence type="ECO:0000313" key="8">
    <source>
        <dbReference type="EMBL" id="GAA94606.1"/>
    </source>
</evidence>
<dbReference type="OrthoDB" id="10267033at2759"/>
<dbReference type="PIRSF" id="PIRSF025007">
    <property type="entry name" value="Sec15"/>
    <property type="match status" value="1"/>
</dbReference>
<dbReference type="Gene3D" id="1.20.58.670">
    <property type="entry name" value="Dsl1p vesicle tethering complex, Tip20p subunit, domain D"/>
    <property type="match status" value="1"/>
</dbReference>
<feature type="domain" description="Exocyst complex subunit EXOC6/Sec15 C-terminal" evidence="6">
    <location>
        <begin position="419"/>
        <end position="770"/>
    </location>
</feature>
<dbReference type="PANTHER" id="PTHR12702">
    <property type="entry name" value="SEC15"/>
    <property type="match status" value="1"/>
</dbReference>
<keyword evidence="4" id="KW-0175">Coiled coil</keyword>
<dbReference type="InterPro" id="IPR042045">
    <property type="entry name" value="EXOC6/Sec15_C_dom1"/>
</dbReference>
<dbReference type="Proteomes" id="UP000009131">
    <property type="component" value="Unassembled WGS sequence"/>
</dbReference>
<dbReference type="OMA" id="FPFHSEQ"/>
<accession>G7DVJ6</accession>
<evidence type="ECO:0000256" key="3">
    <source>
        <dbReference type="ARBA" id="ARBA00022483"/>
    </source>
</evidence>
<dbReference type="AlphaFoldDB" id="G7DVJ6"/>
<dbReference type="PANTHER" id="PTHR12702:SF0">
    <property type="entry name" value="EXOCYST COMPLEX COMPONENT 6"/>
    <property type="match status" value="1"/>
</dbReference>